<name>A0ABS3AU03_9BACT</name>
<dbReference type="PANTHER" id="PTHR30028">
    <property type="entry name" value="UPF0014 INNER MEMBRANE PROTEIN YBBM-RELATED"/>
    <property type="match status" value="1"/>
</dbReference>
<evidence type="ECO:0000313" key="8">
    <source>
        <dbReference type="Proteomes" id="UP000717534"/>
    </source>
</evidence>
<keyword evidence="5 6" id="KW-0472">Membrane</keyword>
<evidence type="ECO:0000313" key="7">
    <source>
        <dbReference type="EMBL" id="MBN4068452.1"/>
    </source>
</evidence>
<feature type="transmembrane region" description="Helical" evidence="6">
    <location>
        <begin position="225"/>
        <end position="246"/>
    </location>
</feature>
<comment type="caution">
    <text evidence="7">The sequence shown here is derived from an EMBL/GenBank/DDBJ whole genome shotgun (WGS) entry which is preliminary data.</text>
</comment>
<keyword evidence="4 6" id="KW-1133">Transmembrane helix</keyword>
<keyword evidence="8" id="KW-1185">Reference proteome</keyword>
<keyword evidence="3 6" id="KW-0812">Transmembrane</keyword>
<evidence type="ECO:0000256" key="5">
    <source>
        <dbReference type="ARBA" id="ARBA00023136"/>
    </source>
</evidence>
<feature type="transmembrane region" description="Helical" evidence="6">
    <location>
        <begin position="191"/>
        <end position="213"/>
    </location>
</feature>
<organism evidence="7 8">
    <name type="scientific">Desulfotalea psychrophila</name>
    <dbReference type="NCBI Taxonomy" id="84980"/>
    <lineage>
        <taxon>Bacteria</taxon>
        <taxon>Pseudomonadati</taxon>
        <taxon>Thermodesulfobacteriota</taxon>
        <taxon>Desulfobulbia</taxon>
        <taxon>Desulfobulbales</taxon>
        <taxon>Desulfocapsaceae</taxon>
        <taxon>Desulfotalea</taxon>
    </lineage>
</organism>
<comment type="similarity">
    <text evidence="2">Belongs to the UPF0014 family.</text>
</comment>
<feature type="transmembrane region" description="Helical" evidence="6">
    <location>
        <begin position="128"/>
        <end position="148"/>
    </location>
</feature>
<reference evidence="7 8" key="1">
    <citation type="submission" date="2021-02" db="EMBL/GenBank/DDBJ databases">
        <title>Activity-based single-cell genomes from oceanic crustal fluid captures similar information to metagenomic and metatranscriptomic surveys with orders of magnitude less sampling.</title>
        <authorList>
            <person name="D'Angelo T.S."/>
            <person name="Orcutt B.N."/>
        </authorList>
    </citation>
    <scope>NUCLEOTIDE SEQUENCE [LARGE SCALE GENOMIC DNA]</scope>
    <source>
        <strain evidence="7">AH-315-G02</strain>
    </source>
</reference>
<feature type="transmembrane region" description="Helical" evidence="6">
    <location>
        <begin position="64"/>
        <end position="82"/>
    </location>
</feature>
<dbReference type="InterPro" id="IPR005226">
    <property type="entry name" value="UPF0014_fam"/>
</dbReference>
<dbReference type="Proteomes" id="UP000717534">
    <property type="component" value="Unassembled WGS sequence"/>
</dbReference>
<evidence type="ECO:0000256" key="1">
    <source>
        <dbReference type="ARBA" id="ARBA00004141"/>
    </source>
</evidence>
<comment type="subcellular location">
    <subcellularLocation>
        <location evidence="1">Membrane</location>
        <topology evidence="1">Multi-pass membrane protein</topology>
    </subcellularLocation>
</comment>
<gene>
    <name evidence="7" type="primary">fetB</name>
    <name evidence="7" type="ORF">JYU06_02875</name>
</gene>
<dbReference type="EMBL" id="JAFITO010000016">
    <property type="protein sequence ID" value="MBN4068452.1"/>
    <property type="molecule type" value="Genomic_DNA"/>
</dbReference>
<evidence type="ECO:0000256" key="6">
    <source>
        <dbReference type="SAM" id="Phobius"/>
    </source>
</evidence>
<protein>
    <submittedName>
        <fullName evidence="7">Iron export ABC transporter permease subunit FetB</fullName>
    </submittedName>
</protein>
<feature type="transmembrane region" description="Helical" evidence="6">
    <location>
        <begin position="39"/>
        <end position="58"/>
    </location>
</feature>
<feature type="transmembrane region" description="Helical" evidence="6">
    <location>
        <begin position="94"/>
        <end position="116"/>
    </location>
</feature>
<evidence type="ECO:0000256" key="4">
    <source>
        <dbReference type="ARBA" id="ARBA00022989"/>
    </source>
</evidence>
<feature type="transmembrane region" description="Helical" evidence="6">
    <location>
        <begin position="12"/>
        <end position="32"/>
    </location>
</feature>
<proteinExistence type="inferred from homology"/>
<evidence type="ECO:0000256" key="3">
    <source>
        <dbReference type="ARBA" id="ARBA00022692"/>
    </source>
</evidence>
<dbReference type="Pfam" id="PF03649">
    <property type="entry name" value="UPF0014"/>
    <property type="match status" value="1"/>
</dbReference>
<sequence length="268" mass="29313">MDVLSLSAFDLSLAAILLLMLAVTSFCIGLGLEKRLVISGIRMTLQLLLIGLVLQFLFANASFVLVFFLSICMLLIAGYEVWARQKRKLRGTAGYLISTGSMLVSSFTVTFLALTVMVGVDPWYTPQYAIPLLGMLLGNTMTGVALAADRLTTEMYSQRGMVEQRLLLGQNWQEASGDIRRDCMRTGMIPVINSMAAAGVVSLPGMMTGQILGGSSPLDAIKYQILIMFLIAAGTGFGVLTAIWLISRRLFDERQRLVLECLESPRQP</sequence>
<evidence type="ECO:0000256" key="2">
    <source>
        <dbReference type="ARBA" id="ARBA00005268"/>
    </source>
</evidence>
<accession>A0ABS3AU03</accession>
<dbReference type="PANTHER" id="PTHR30028:SF0">
    <property type="entry name" value="PROTEIN ALUMINUM SENSITIVE 3"/>
    <property type="match status" value="1"/>
</dbReference>